<feature type="transmembrane region" description="Helical" evidence="1">
    <location>
        <begin position="272"/>
        <end position="291"/>
    </location>
</feature>
<dbReference type="InterPro" id="IPR050879">
    <property type="entry name" value="Acyltransferase_3"/>
</dbReference>
<keyword evidence="3" id="KW-0808">Transferase</keyword>
<feature type="transmembrane region" description="Helical" evidence="1">
    <location>
        <begin position="211"/>
        <end position="232"/>
    </location>
</feature>
<feature type="transmembrane region" description="Helical" evidence="1">
    <location>
        <begin position="91"/>
        <end position="112"/>
    </location>
</feature>
<feature type="transmembrane region" description="Helical" evidence="1">
    <location>
        <begin position="12"/>
        <end position="34"/>
    </location>
</feature>
<evidence type="ECO:0000259" key="2">
    <source>
        <dbReference type="Pfam" id="PF01757"/>
    </source>
</evidence>
<proteinExistence type="predicted"/>
<feature type="transmembrane region" description="Helical" evidence="1">
    <location>
        <begin position="312"/>
        <end position="330"/>
    </location>
</feature>
<dbReference type="InterPro" id="IPR002656">
    <property type="entry name" value="Acyl_transf_3_dom"/>
</dbReference>
<dbReference type="GO" id="GO:0016746">
    <property type="term" value="F:acyltransferase activity"/>
    <property type="evidence" value="ECO:0007669"/>
    <property type="project" value="UniProtKB-KW"/>
</dbReference>
<feature type="transmembrane region" description="Helical" evidence="1">
    <location>
        <begin position="46"/>
        <end position="70"/>
    </location>
</feature>
<evidence type="ECO:0000313" key="3">
    <source>
        <dbReference type="EMBL" id="MBD3863652.1"/>
    </source>
</evidence>
<dbReference type="Pfam" id="PF01757">
    <property type="entry name" value="Acyl_transf_3"/>
    <property type="match status" value="1"/>
</dbReference>
<dbReference type="RefSeq" id="WP_191101349.1">
    <property type="nucleotide sequence ID" value="NZ_JACXXH010000004.1"/>
</dbReference>
<evidence type="ECO:0000313" key="4">
    <source>
        <dbReference type="Proteomes" id="UP000627521"/>
    </source>
</evidence>
<keyword evidence="1" id="KW-0472">Membrane</keyword>
<feature type="transmembrane region" description="Helical" evidence="1">
    <location>
        <begin position="239"/>
        <end position="260"/>
    </location>
</feature>
<dbReference type="EMBL" id="JACXXH010000004">
    <property type="protein sequence ID" value="MBD3863652.1"/>
    <property type="molecule type" value="Genomic_DNA"/>
</dbReference>
<dbReference type="PANTHER" id="PTHR23028:SF53">
    <property type="entry name" value="ACYL_TRANSF_3 DOMAIN-CONTAINING PROTEIN"/>
    <property type="match status" value="1"/>
</dbReference>
<dbReference type="PANTHER" id="PTHR23028">
    <property type="entry name" value="ACETYLTRANSFERASE"/>
    <property type="match status" value="1"/>
</dbReference>
<sequence length="381" mass="45037">METLTTYRQRIFGLDVVRALAIILILCSHSTLLLFPESQSNIVKTIQFFGTIGVDLFFVLSGFLIGTILIKHIENNKTSFKDFANFWMRRWLRTLPNYYLVLLINIGLILLFNAELPNQLFKYFFFLQNLSQKQPDFFTESWSLTIEEFAYIVGPVLLIILGIFFKRLNKWSFLVVSLLIIASAIYHRFLFDFNVTVLPENFSWSKSLRKVVVFRLDSIYYGFLGAFFGFYYTNLWLRFRFVSFIIGVILFVVTHVYILINKLNPDSFSTFFNVYYLSLIAISIVLTFPMFSNWKSNKVLLKPITNISLWSYSIYLINYSIVLLSLQRYIQMSELSLIGKFGVLLLYLALTFVLSYLLFTFFEYPILKLRDSKRYKRWFKN</sequence>
<feature type="domain" description="Acyltransferase 3" evidence="2">
    <location>
        <begin position="13"/>
        <end position="359"/>
    </location>
</feature>
<accession>A0ABR8M097</accession>
<gene>
    <name evidence="3" type="ORF">IEG06_09315</name>
</gene>
<feature type="transmembrane region" description="Helical" evidence="1">
    <location>
        <begin position="342"/>
        <end position="367"/>
    </location>
</feature>
<organism evidence="3 4">
    <name type="scientific">Olleya marilimosa</name>
    <dbReference type="NCBI Taxonomy" id="272164"/>
    <lineage>
        <taxon>Bacteria</taxon>
        <taxon>Pseudomonadati</taxon>
        <taxon>Bacteroidota</taxon>
        <taxon>Flavobacteriia</taxon>
        <taxon>Flavobacteriales</taxon>
        <taxon>Flavobacteriaceae</taxon>
    </lineage>
</organism>
<comment type="caution">
    <text evidence="3">The sequence shown here is derived from an EMBL/GenBank/DDBJ whole genome shotgun (WGS) entry which is preliminary data.</text>
</comment>
<protein>
    <submittedName>
        <fullName evidence="3">Acyltransferase</fullName>
    </submittedName>
</protein>
<name>A0ABR8M097_9FLAO</name>
<reference evidence="3 4" key="1">
    <citation type="submission" date="2020-09" db="EMBL/GenBank/DDBJ databases">
        <title>Bacillus nautilus sp. nov., Chryseoglobus crepusculi sp. nov, and Psychrobacter noctis sp. nov., isolated from deep-sea sponges from the equatorial Atlantic.</title>
        <authorList>
            <person name="Stennett H.L."/>
            <person name="Williams S.E."/>
        </authorList>
    </citation>
    <scope>NUCLEOTIDE SEQUENCE [LARGE SCALE GENOMIC DNA]</scope>
    <source>
        <strain evidence="3 4">28M-24</strain>
    </source>
</reference>
<keyword evidence="1" id="KW-0812">Transmembrane</keyword>
<keyword evidence="1" id="KW-1133">Transmembrane helix</keyword>
<feature type="transmembrane region" description="Helical" evidence="1">
    <location>
        <begin position="149"/>
        <end position="165"/>
    </location>
</feature>
<evidence type="ECO:0000256" key="1">
    <source>
        <dbReference type="SAM" id="Phobius"/>
    </source>
</evidence>
<keyword evidence="3" id="KW-0012">Acyltransferase</keyword>
<dbReference type="Proteomes" id="UP000627521">
    <property type="component" value="Unassembled WGS sequence"/>
</dbReference>
<feature type="transmembrane region" description="Helical" evidence="1">
    <location>
        <begin position="172"/>
        <end position="191"/>
    </location>
</feature>
<keyword evidence="4" id="KW-1185">Reference proteome</keyword>